<accession>A0A563VQI8</accession>
<dbReference type="Proteomes" id="UP000320055">
    <property type="component" value="Unassembled WGS sequence"/>
</dbReference>
<name>A0A563VQI8_9CYAN</name>
<dbReference type="EMBL" id="CAACVJ010000127">
    <property type="protein sequence ID" value="VEP13693.1"/>
    <property type="molecule type" value="Genomic_DNA"/>
</dbReference>
<dbReference type="RefSeq" id="WP_144871925.1">
    <property type="nucleotide sequence ID" value="NZ_LR213960.1"/>
</dbReference>
<organism evidence="1 2">
    <name type="scientific">Hyella patelloides LEGE 07179</name>
    <dbReference type="NCBI Taxonomy" id="945734"/>
    <lineage>
        <taxon>Bacteria</taxon>
        <taxon>Bacillati</taxon>
        <taxon>Cyanobacteriota</taxon>
        <taxon>Cyanophyceae</taxon>
        <taxon>Pleurocapsales</taxon>
        <taxon>Hyellaceae</taxon>
        <taxon>Hyella</taxon>
    </lineage>
</organism>
<protein>
    <submittedName>
        <fullName evidence="1">Uncharacterized protein</fullName>
    </submittedName>
</protein>
<evidence type="ECO:0000313" key="2">
    <source>
        <dbReference type="Proteomes" id="UP000320055"/>
    </source>
</evidence>
<reference evidence="1 2" key="1">
    <citation type="submission" date="2019-01" db="EMBL/GenBank/DDBJ databases">
        <authorList>
            <person name="Brito A."/>
        </authorList>
    </citation>
    <scope>NUCLEOTIDE SEQUENCE [LARGE SCALE GENOMIC DNA]</scope>
    <source>
        <strain evidence="1">1</strain>
    </source>
</reference>
<proteinExistence type="predicted"/>
<evidence type="ECO:0000313" key="1">
    <source>
        <dbReference type="EMBL" id="VEP13693.1"/>
    </source>
</evidence>
<keyword evidence="2" id="KW-1185">Reference proteome</keyword>
<sequence>MGLEQQFAQLEASSGVDNELAAMKAQLSGSYVNLDDLPANAPQDSATDAELKKLRAQLNNT</sequence>
<dbReference type="AlphaFoldDB" id="A0A563VQI8"/>
<gene>
    <name evidence="1" type="ORF">H1P_2120006</name>
</gene>